<evidence type="ECO:0000313" key="2">
    <source>
        <dbReference type="EMBL" id="PRQ71438.1"/>
    </source>
</evidence>
<feature type="region of interest" description="Disordered" evidence="1">
    <location>
        <begin position="124"/>
        <end position="172"/>
    </location>
</feature>
<feature type="compositionally biased region" description="Low complexity" evidence="1">
    <location>
        <begin position="71"/>
        <end position="90"/>
    </location>
</feature>
<protein>
    <submittedName>
        <fullName evidence="2">Uncharacterized protein</fullName>
    </submittedName>
</protein>
<evidence type="ECO:0000313" key="3">
    <source>
        <dbReference type="Proteomes" id="UP000239560"/>
    </source>
</evidence>
<dbReference type="Proteomes" id="UP000239560">
    <property type="component" value="Unassembled WGS sequence"/>
</dbReference>
<name>A0A2T0A093_RHOTO</name>
<proteinExistence type="predicted"/>
<comment type="caution">
    <text evidence="2">The sequence shown here is derived from an EMBL/GenBank/DDBJ whole genome shotgun (WGS) entry which is preliminary data.</text>
</comment>
<evidence type="ECO:0000256" key="1">
    <source>
        <dbReference type="SAM" id="MobiDB-lite"/>
    </source>
</evidence>
<reference evidence="2 3" key="1">
    <citation type="journal article" date="2018" name="Elife">
        <title>Functional genomics of lipid metabolism in the oleaginous yeast Rhodosporidium toruloides.</title>
        <authorList>
            <person name="Coradetti S.T."/>
            <person name="Pinel D."/>
            <person name="Geiselman G."/>
            <person name="Ito M."/>
            <person name="Mondo S."/>
            <person name="Reilly M.C."/>
            <person name="Cheng Y.F."/>
            <person name="Bauer S."/>
            <person name="Grigoriev I."/>
            <person name="Gladden J.M."/>
            <person name="Simmons B.A."/>
            <person name="Brem R."/>
            <person name="Arkin A.P."/>
            <person name="Skerker J.M."/>
        </authorList>
    </citation>
    <scope>NUCLEOTIDE SEQUENCE [LARGE SCALE GENOMIC DNA]</scope>
    <source>
        <strain evidence="2 3">NBRC 0880</strain>
    </source>
</reference>
<dbReference type="EMBL" id="LCTV02000012">
    <property type="protein sequence ID" value="PRQ71438.1"/>
    <property type="molecule type" value="Genomic_DNA"/>
</dbReference>
<feature type="region of interest" description="Disordered" evidence="1">
    <location>
        <begin position="1"/>
        <end position="28"/>
    </location>
</feature>
<feature type="compositionally biased region" description="Basic and acidic residues" evidence="1">
    <location>
        <begin position="14"/>
        <end position="23"/>
    </location>
</feature>
<accession>A0A2T0A093</accession>
<sequence>MVYYVSRTPSTHPAHPDEPHCLGDARSGYLVDPPRPPSRPLTRPVLPASQVCPNCGNRSAEYSESMVHCASSPSRSLSPPRTPSSPLLSTFSGSPPFTTFGRLSRQSLVLLGIVATLRMSHLLTRETRPDPRSARRQRLRRRPRPNRQLASRKHGRILCGSGSGKGGTADRRRSSWWDGFVKGEFCGFSNAGE</sequence>
<dbReference type="AlphaFoldDB" id="A0A2T0A093"/>
<organism evidence="2 3">
    <name type="scientific">Rhodotorula toruloides</name>
    <name type="common">Yeast</name>
    <name type="synonym">Rhodosporidium toruloides</name>
    <dbReference type="NCBI Taxonomy" id="5286"/>
    <lineage>
        <taxon>Eukaryota</taxon>
        <taxon>Fungi</taxon>
        <taxon>Dikarya</taxon>
        <taxon>Basidiomycota</taxon>
        <taxon>Pucciniomycotina</taxon>
        <taxon>Microbotryomycetes</taxon>
        <taxon>Sporidiobolales</taxon>
        <taxon>Sporidiobolaceae</taxon>
        <taxon>Rhodotorula</taxon>
    </lineage>
</organism>
<gene>
    <name evidence="2" type="ORF">AAT19DRAFT_10296</name>
</gene>
<feature type="compositionally biased region" description="Basic and acidic residues" evidence="1">
    <location>
        <begin position="124"/>
        <end position="133"/>
    </location>
</feature>
<feature type="compositionally biased region" description="Basic residues" evidence="1">
    <location>
        <begin position="134"/>
        <end position="156"/>
    </location>
</feature>
<feature type="region of interest" description="Disordered" evidence="1">
    <location>
        <begin position="70"/>
        <end position="90"/>
    </location>
</feature>